<comment type="caution">
    <text evidence="1">The sequence shown here is derived from an EMBL/GenBank/DDBJ whole genome shotgun (WGS) entry which is preliminary data.</text>
</comment>
<accession>A0A4D9E4B9</accession>
<dbReference type="EMBL" id="QXTE01000121">
    <property type="protein sequence ID" value="TFK05099.1"/>
    <property type="molecule type" value="Genomic_DNA"/>
</dbReference>
<keyword evidence="1" id="KW-0378">Hydrolase</keyword>
<evidence type="ECO:0000313" key="2">
    <source>
        <dbReference type="Proteomes" id="UP000297703"/>
    </source>
</evidence>
<sequence>MTASGENTWACRRAGGRCVRCQPNPWGGFQPEDASTQMCNSRAARDESTPGMRRNSCIYPLNRGALQMKLLPLLCEAVLCAPASTTAKPCSRSAAEGYALCTSVT</sequence>
<keyword evidence="2" id="KW-1185">Reference proteome</keyword>
<keyword evidence="1" id="KW-0547">Nucleotide-binding</keyword>
<reference evidence="1 2" key="1">
    <citation type="submission" date="2019-04" db="EMBL/GenBank/DDBJ databases">
        <title>Draft genome of the big-headed turtle Platysternon megacephalum.</title>
        <authorList>
            <person name="Gong S."/>
        </authorList>
    </citation>
    <scope>NUCLEOTIDE SEQUENCE [LARGE SCALE GENOMIC DNA]</scope>
    <source>
        <strain evidence="1">DO16091913</strain>
        <tissue evidence="1">Muscle</tissue>
    </source>
</reference>
<dbReference type="GO" id="GO:0004386">
    <property type="term" value="F:helicase activity"/>
    <property type="evidence" value="ECO:0007669"/>
    <property type="project" value="UniProtKB-KW"/>
</dbReference>
<organism evidence="1 2">
    <name type="scientific">Platysternon megacephalum</name>
    <name type="common">big-headed turtle</name>
    <dbReference type="NCBI Taxonomy" id="55544"/>
    <lineage>
        <taxon>Eukaryota</taxon>
        <taxon>Metazoa</taxon>
        <taxon>Chordata</taxon>
        <taxon>Craniata</taxon>
        <taxon>Vertebrata</taxon>
        <taxon>Euteleostomi</taxon>
        <taxon>Archelosauria</taxon>
        <taxon>Testudinata</taxon>
        <taxon>Testudines</taxon>
        <taxon>Cryptodira</taxon>
        <taxon>Durocryptodira</taxon>
        <taxon>Testudinoidea</taxon>
        <taxon>Platysternidae</taxon>
        <taxon>Platysternon</taxon>
    </lineage>
</organism>
<protein>
    <submittedName>
        <fullName evidence="1">Lymphoid-specific helicase-like</fullName>
    </submittedName>
</protein>
<gene>
    <name evidence="1" type="ORF">DR999_PMT12350</name>
</gene>
<keyword evidence="1" id="KW-0067">ATP-binding</keyword>
<proteinExistence type="predicted"/>
<reference evidence="1 2" key="2">
    <citation type="submission" date="2019-04" db="EMBL/GenBank/DDBJ databases">
        <title>The genome sequence of big-headed turtle.</title>
        <authorList>
            <person name="Gong S."/>
        </authorList>
    </citation>
    <scope>NUCLEOTIDE SEQUENCE [LARGE SCALE GENOMIC DNA]</scope>
    <source>
        <strain evidence="1">DO16091913</strain>
        <tissue evidence="1">Muscle</tissue>
    </source>
</reference>
<dbReference type="Proteomes" id="UP000297703">
    <property type="component" value="Unassembled WGS sequence"/>
</dbReference>
<name>A0A4D9E4B9_9SAUR</name>
<keyword evidence="1" id="KW-0347">Helicase</keyword>
<dbReference type="AlphaFoldDB" id="A0A4D9E4B9"/>
<evidence type="ECO:0000313" key="1">
    <source>
        <dbReference type="EMBL" id="TFK05099.1"/>
    </source>
</evidence>